<accession>W6U2B0</accession>
<organism evidence="2 3">
    <name type="scientific">Echinococcus granulosus</name>
    <name type="common">Hydatid tapeworm</name>
    <dbReference type="NCBI Taxonomy" id="6210"/>
    <lineage>
        <taxon>Eukaryota</taxon>
        <taxon>Metazoa</taxon>
        <taxon>Spiralia</taxon>
        <taxon>Lophotrochozoa</taxon>
        <taxon>Platyhelminthes</taxon>
        <taxon>Cestoda</taxon>
        <taxon>Eucestoda</taxon>
        <taxon>Cyclophyllidea</taxon>
        <taxon>Taeniidae</taxon>
        <taxon>Echinococcus</taxon>
        <taxon>Echinococcus granulosus group</taxon>
    </lineage>
</organism>
<keyword evidence="3" id="KW-1185">Reference proteome</keyword>
<dbReference type="Proteomes" id="UP000019149">
    <property type="component" value="Unassembled WGS sequence"/>
</dbReference>
<dbReference type="RefSeq" id="XP_024346441.1">
    <property type="nucleotide sequence ID" value="XM_024499157.1"/>
</dbReference>
<feature type="transmembrane region" description="Helical" evidence="1">
    <location>
        <begin position="153"/>
        <end position="181"/>
    </location>
</feature>
<evidence type="ECO:0000313" key="3">
    <source>
        <dbReference type="Proteomes" id="UP000019149"/>
    </source>
</evidence>
<comment type="caution">
    <text evidence="2">The sequence shown here is derived from an EMBL/GenBank/DDBJ whole genome shotgun (WGS) entry which is preliminary data.</text>
</comment>
<protein>
    <submittedName>
        <fullName evidence="2">Uncharacterized protein</fullName>
    </submittedName>
</protein>
<reference evidence="2 3" key="1">
    <citation type="journal article" date="2013" name="Nat. Genet.">
        <title>The genome of the hydatid tapeworm Echinococcus granulosus.</title>
        <authorList>
            <person name="Zheng H."/>
            <person name="Zhang W."/>
            <person name="Zhang L."/>
            <person name="Zhang Z."/>
            <person name="Li J."/>
            <person name="Lu G."/>
            <person name="Zhu Y."/>
            <person name="Wang Y."/>
            <person name="Huang Y."/>
            <person name="Liu J."/>
            <person name="Kang H."/>
            <person name="Chen J."/>
            <person name="Wang L."/>
            <person name="Chen A."/>
            <person name="Yu S."/>
            <person name="Gao Z."/>
            <person name="Jin L."/>
            <person name="Gu W."/>
            <person name="Wang Z."/>
            <person name="Zhao L."/>
            <person name="Shi B."/>
            <person name="Wen H."/>
            <person name="Lin R."/>
            <person name="Jones M.K."/>
            <person name="Brejova B."/>
            <person name="Vinar T."/>
            <person name="Zhao G."/>
            <person name="McManus D.P."/>
            <person name="Chen Z."/>
            <person name="Zhou Y."/>
            <person name="Wang S."/>
        </authorList>
    </citation>
    <scope>NUCLEOTIDE SEQUENCE [LARGE SCALE GENOMIC DNA]</scope>
</reference>
<name>W6U2B0_ECHGR</name>
<proteinExistence type="predicted"/>
<dbReference type="AlphaFoldDB" id="W6U2B0"/>
<dbReference type="GeneID" id="36345623"/>
<evidence type="ECO:0000256" key="1">
    <source>
        <dbReference type="SAM" id="Phobius"/>
    </source>
</evidence>
<dbReference type="EMBL" id="APAU02000174">
    <property type="protein sequence ID" value="EUB55245.1"/>
    <property type="molecule type" value="Genomic_DNA"/>
</dbReference>
<dbReference type="CTD" id="36345623"/>
<dbReference type="KEGG" id="egl:EGR_09908"/>
<keyword evidence="1" id="KW-1133">Transmembrane helix</keyword>
<keyword evidence="1" id="KW-0812">Transmembrane</keyword>
<gene>
    <name evidence="2" type="ORF">EGR_09908</name>
</gene>
<keyword evidence="1" id="KW-0472">Membrane</keyword>
<sequence length="182" mass="20872">MFTSASGNAVEVHLFTQSMSGVAGQSAKVIARSERGLFSFVHPTIKFGTLNLKTLKRKCRTDSDTTSYTCQRADKKPVQFTAILRYHSLSADFICNYECLIVVAFPPSQRGTYIYIWLKINFTPFFYSKAIHKFFSGYQPFSGMDITITSLKLIWFVFIFPTLISFYSQNEMLIFLCFILLH</sequence>
<evidence type="ECO:0000313" key="2">
    <source>
        <dbReference type="EMBL" id="EUB55245.1"/>
    </source>
</evidence>